<reference evidence="2 3" key="1">
    <citation type="journal article" date="2014" name="PLoS ONE">
        <title>Global Analysis of Gene Expression Profiles in Physic Nut (Jatropha curcas L.) Seedlings Exposed to Salt Stress.</title>
        <authorList>
            <person name="Zhang L."/>
            <person name="Zhang C."/>
            <person name="Wu P."/>
            <person name="Chen Y."/>
            <person name="Li M."/>
            <person name="Jiang H."/>
            <person name="Wu G."/>
        </authorList>
    </citation>
    <scope>NUCLEOTIDE SEQUENCE [LARGE SCALE GENOMIC DNA]</scope>
    <source>
        <strain evidence="3">cv. GZQX0401</strain>
        <tissue evidence="2">Young leaves</tissue>
    </source>
</reference>
<dbReference type="PANTHER" id="PTHR26312">
    <property type="entry name" value="TETRATRICOPEPTIDE REPEAT PROTEIN 5"/>
    <property type="match status" value="1"/>
</dbReference>
<dbReference type="OrthoDB" id="1919713at2759"/>
<dbReference type="Gene3D" id="1.25.40.10">
    <property type="entry name" value="Tetratricopeptide repeat domain"/>
    <property type="match status" value="2"/>
</dbReference>
<dbReference type="SMART" id="SM00386">
    <property type="entry name" value="HAT"/>
    <property type="match status" value="4"/>
</dbReference>
<dbReference type="InterPro" id="IPR011990">
    <property type="entry name" value="TPR-like_helical_dom_sf"/>
</dbReference>
<protein>
    <submittedName>
        <fullName evidence="2">Uncharacterized protein</fullName>
    </submittedName>
</protein>
<evidence type="ECO:0000256" key="1">
    <source>
        <dbReference type="SAM" id="MobiDB-lite"/>
    </source>
</evidence>
<dbReference type="InterPro" id="IPR003107">
    <property type="entry name" value="HAT"/>
</dbReference>
<evidence type="ECO:0000313" key="2">
    <source>
        <dbReference type="EMBL" id="KDP33323.1"/>
    </source>
</evidence>
<dbReference type="AlphaFoldDB" id="A0A067KEB3"/>
<dbReference type="SUPFAM" id="SSF48452">
    <property type="entry name" value="TPR-like"/>
    <property type="match status" value="1"/>
</dbReference>
<name>A0A067KEB3_JATCU</name>
<feature type="region of interest" description="Disordered" evidence="1">
    <location>
        <begin position="471"/>
        <end position="500"/>
    </location>
</feature>
<organism evidence="2 3">
    <name type="scientific">Jatropha curcas</name>
    <name type="common">Barbados nut</name>
    <dbReference type="NCBI Taxonomy" id="180498"/>
    <lineage>
        <taxon>Eukaryota</taxon>
        <taxon>Viridiplantae</taxon>
        <taxon>Streptophyta</taxon>
        <taxon>Embryophyta</taxon>
        <taxon>Tracheophyta</taxon>
        <taxon>Spermatophyta</taxon>
        <taxon>Magnoliopsida</taxon>
        <taxon>eudicotyledons</taxon>
        <taxon>Gunneridae</taxon>
        <taxon>Pentapetalae</taxon>
        <taxon>rosids</taxon>
        <taxon>fabids</taxon>
        <taxon>Malpighiales</taxon>
        <taxon>Euphorbiaceae</taxon>
        <taxon>Crotonoideae</taxon>
        <taxon>Jatropheae</taxon>
        <taxon>Jatropha</taxon>
    </lineage>
</organism>
<dbReference type="Pfam" id="PF14559">
    <property type="entry name" value="TPR_19"/>
    <property type="match status" value="1"/>
</dbReference>
<dbReference type="Proteomes" id="UP000027138">
    <property type="component" value="Unassembled WGS sequence"/>
</dbReference>
<dbReference type="GO" id="GO:0006396">
    <property type="term" value="P:RNA processing"/>
    <property type="evidence" value="ECO:0007669"/>
    <property type="project" value="InterPro"/>
</dbReference>
<keyword evidence="3" id="KW-1185">Reference proteome</keyword>
<dbReference type="EMBL" id="KK914543">
    <property type="protein sequence ID" value="KDP33323.1"/>
    <property type="molecule type" value="Genomic_DNA"/>
</dbReference>
<accession>A0A067KEB3</accession>
<proteinExistence type="predicted"/>
<sequence>MLLRSASNPLIKSLLSPFSGSLNPDIDAKHHLSSNILPHTDKETISLRHKGFRRAFSDSNLEKLVYPDKLEELHFSNKPKKFPKRNQKTMLSSVPSFSIFNVNDELEDAENNGGEREGLMRTVTIGESIEAKGDEEFTFGKKSMGLIEEEGEEEQEGDLNGIENINLDEVKEPVSPPMYLASGLGIDGHDCGGRGGGGGFDMALPNFDESGDLEEYYKRMIDEYPCHPLFLANYAQLLQSKGDLHGAEEYYHRASLADPGDSEILLKYAKLEWQLHHNQDTALSNFKHAVRVAPQDSQVLAAYASFLWEIDDDKEEDIQQLQHIKVEEEEHLTRLVNSAANQDFELLQLPPSMLAIDVADHATSDIDKGIDVDEYYKRMLEENPYSSLLLSNYAQFLYQSKGDLSGAEEYYSRALLIEPGDGEIMSRYAKLVWELHRDHDKASSYFERAVQAKPEDSHVLAAYASFLWETEENEEDSTNPDQFQEATHHHHNGSATPAAA</sequence>
<dbReference type="PANTHER" id="PTHR26312:SF217">
    <property type="entry name" value="N-ACETYLGLUCOSAMINE TRANSFERASE, OGT PROTEIN, PUTATIVE-RELATED"/>
    <property type="match status" value="1"/>
</dbReference>
<evidence type="ECO:0000313" key="3">
    <source>
        <dbReference type="Proteomes" id="UP000027138"/>
    </source>
</evidence>
<gene>
    <name evidence="2" type="ORF">JCGZ_12872</name>
</gene>